<protein>
    <submittedName>
        <fullName evidence="1">Uncharacterized protein</fullName>
    </submittedName>
</protein>
<proteinExistence type="predicted"/>
<reference evidence="1" key="1">
    <citation type="journal article" date="2022" name="Int. J. Mol. Sci.">
        <title>Draft Genome of Tanacetum Coccineum: Genomic Comparison of Closely Related Tanacetum-Family Plants.</title>
        <authorList>
            <person name="Yamashiro T."/>
            <person name="Shiraishi A."/>
            <person name="Nakayama K."/>
            <person name="Satake H."/>
        </authorList>
    </citation>
    <scope>NUCLEOTIDE SEQUENCE</scope>
</reference>
<organism evidence="1 2">
    <name type="scientific">Tanacetum coccineum</name>
    <dbReference type="NCBI Taxonomy" id="301880"/>
    <lineage>
        <taxon>Eukaryota</taxon>
        <taxon>Viridiplantae</taxon>
        <taxon>Streptophyta</taxon>
        <taxon>Embryophyta</taxon>
        <taxon>Tracheophyta</taxon>
        <taxon>Spermatophyta</taxon>
        <taxon>Magnoliopsida</taxon>
        <taxon>eudicotyledons</taxon>
        <taxon>Gunneridae</taxon>
        <taxon>Pentapetalae</taxon>
        <taxon>asterids</taxon>
        <taxon>campanulids</taxon>
        <taxon>Asterales</taxon>
        <taxon>Asteraceae</taxon>
        <taxon>Asteroideae</taxon>
        <taxon>Anthemideae</taxon>
        <taxon>Anthemidinae</taxon>
        <taxon>Tanacetum</taxon>
    </lineage>
</organism>
<keyword evidence="2" id="KW-1185">Reference proteome</keyword>
<dbReference type="EMBL" id="BQNB010011774">
    <property type="protein sequence ID" value="GJS94993.1"/>
    <property type="molecule type" value="Genomic_DNA"/>
</dbReference>
<dbReference type="Proteomes" id="UP001151760">
    <property type="component" value="Unassembled WGS sequence"/>
</dbReference>
<evidence type="ECO:0000313" key="1">
    <source>
        <dbReference type="EMBL" id="GJS94993.1"/>
    </source>
</evidence>
<name>A0ABQ4ZXN4_9ASTR</name>
<comment type="caution">
    <text evidence="1">The sequence shown here is derived from an EMBL/GenBank/DDBJ whole genome shotgun (WGS) entry which is preliminary data.</text>
</comment>
<sequence length="121" mass="14002">MDKPKQTENSDLRTKRVSKTMVPRMLTNKKRMRNGRRSCDRIEIPGAITSEEYPSRLEGVSKTLVPRMLTNKKRMRNGRRSCNRIEIPSVVTSEEYPSRTERWVLESVACPGFDVDWAGTD</sequence>
<reference evidence="1" key="2">
    <citation type="submission" date="2022-01" db="EMBL/GenBank/DDBJ databases">
        <authorList>
            <person name="Yamashiro T."/>
            <person name="Shiraishi A."/>
            <person name="Satake H."/>
            <person name="Nakayama K."/>
        </authorList>
    </citation>
    <scope>NUCLEOTIDE SEQUENCE</scope>
</reference>
<accession>A0ABQ4ZXN4</accession>
<gene>
    <name evidence="1" type="ORF">Tco_0801961</name>
</gene>
<evidence type="ECO:0000313" key="2">
    <source>
        <dbReference type="Proteomes" id="UP001151760"/>
    </source>
</evidence>